<evidence type="ECO:0000313" key="4">
    <source>
        <dbReference type="Proteomes" id="UP000193719"/>
    </source>
</evidence>
<reference evidence="3 4" key="1">
    <citation type="submission" date="2016-08" db="EMBL/GenBank/DDBJ databases">
        <title>Genomes of anaerobic fungi encode conserved fungal cellulosomes for biomass hydrolysis.</title>
        <authorList>
            <consortium name="DOE Joint Genome Institute"/>
            <person name="Haitjema C.H."/>
            <person name="Gilmore S.P."/>
            <person name="Henske J.K."/>
            <person name="Solomon K.V."/>
            <person name="De Groot R."/>
            <person name="Kuo A."/>
            <person name="Mondo S.J."/>
            <person name="Salamov A.A."/>
            <person name="Labutti K."/>
            <person name="Zhao Z."/>
            <person name="Chiniquy J."/>
            <person name="Barry K."/>
            <person name="Brewer H.M."/>
            <person name="Purvine S.O."/>
            <person name="Wright A.T."/>
            <person name="Boxma B."/>
            <person name="Van Alen T."/>
            <person name="Hackstein J.H."/>
            <person name="Baker S.E."/>
            <person name="Grigoriev I.V."/>
            <person name="O'Malley M.A."/>
        </authorList>
    </citation>
    <scope>NUCLEOTIDE SEQUENCE [LARGE SCALE GENOMIC DNA]</scope>
    <source>
        <strain evidence="4">finn</strain>
    </source>
</reference>
<dbReference type="InterPro" id="IPR003034">
    <property type="entry name" value="SAP_dom"/>
</dbReference>
<dbReference type="EMBL" id="MCFH01000071">
    <property type="protein sequence ID" value="ORX42104.1"/>
    <property type="molecule type" value="Genomic_DNA"/>
</dbReference>
<keyword evidence="4" id="KW-1185">Reference proteome</keyword>
<sequence length="339" mass="38022">MWNHYIKIFFFFFFFLFLILFIGLETLLKEKENYMKLSVQELKTRLKQKRKKVCGKKEVLVERLIMSNLDEINTKIKNELLYKLNIIQPEPKPKPEKNIPTHSKASSTGKIKYNKMPILVSTTTTTTTTTPKLTTPKLATTTTTATATTTIAAKTATITGTSTASTVGINTTPIIKPHLSIPKVNSVSLSKSLATLASKISSRSAKSTTVTNSNFINIPTQLSSLSSAVPTETTSFINQAVSKVNPANELEINNAINKSSFPTLPEEEEEDTFVASRTLPIADVLKNIRGSESTSIHSITEQYYRLKRKFEYQEILKAQHHLHHPISQIHPILKKLKYN</sequence>
<keyword evidence="1" id="KW-0472">Membrane</keyword>
<evidence type="ECO:0000313" key="3">
    <source>
        <dbReference type="EMBL" id="ORX42104.1"/>
    </source>
</evidence>
<keyword evidence="1" id="KW-1133">Transmembrane helix</keyword>
<dbReference type="AlphaFoldDB" id="A0A1Y1UVY8"/>
<dbReference type="Proteomes" id="UP000193719">
    <property type="component" value="Unassembled WGS sequence"/>
</dbReference>
<feature type="transmembrane region" description="Helical" evidence="1">
    <location>
        <begin position="6"/>
        <end position="28"/>
    </location>
</feature>
<evidence type="ECO:0000256" key="1">
    <source>
        <dbReference type="SAM" id="Phobius"/>
    </source>
</evidence>
<dbReference type="STRING" id="1754191.A0A1Y1UVY8"/>
<organism evidence="3 4">
    <name type="scientific">Piromyces finnis</name>
    <dbReference type="NCBI Taxonomy" id="1754191"/>
    <lineage>
        <taxon>Eukaryota</taxon>
        <taxon>Fungi</taxon>
        <taxon>Fungi incertae sedis</taxon>
        <taxon>Chytridiomycota</taxon>
        <taxon>Chytridiomycota incertae sedis</taxon>
        <taxon>Neocallimastigomycetes</taxon>
        <taxon>Neocallimastigales</taxon>
        <taxon>Neocallimastigaceae</taxon>
        <taxon>Piromyces</taxon>
    </lineage>
</organism>
<gene>
    <name evidence="3" type="ORF">BCR36DRAFT_167314</name>
</gene>
<feature type="domain" description="SAP" evidence="2">
    <location>
        <begin position="33"/>
        <end position="65"/>
    </location>
</feature>
<protein>
    <recommendedName>
        <fullName evidence="2">SAP domain-containing protein</fullName>
    </recommendedName>
</protein>
<accession>A0A1Y1UVY8</accession>
<proteinExistence type="predicted"/>
<reference evidence="3 4" key="2">
    <citation type="submission" date="2016-08" db="EMBL/GenBank/DDBJ databases">
        <title>Pervasive Adenine N6-methylation of Active Genes in Fungi.</title>
        <authorList>
            <consortium name="DOE Joint Genome Institute"/>
            <person name="Mondo S.J."/>
            <person name="Dannebaum R.O."/>
            <person name="Kuo R.C."/>
            <person name="Labutti K."/>
            <person name="Haridas S."/>
            <person name="Kuo A."/>
            <person name="Salamov A."/>
            <person name="Ahrendt S.R."/>
            <person name="Lipzen A."/>
            <person name="Sullivan W."/>
            <person name="Andreopoulos W.B."/>
            <person name="Clum A."/>
            <person name="Lindquist E."/>
            <person name="Daum C."/>
            <person name="Ramamoorthy G.K."/>
            <person name="Gryganskyi A."/>
            <person name="Culley D."/>
            <person name="Magnuson J.K."/>
            <person name="James T.Y."/>
            <person name="O'Malley M.A."/>
            <person name="Stajich J.E."/>
            <person name="Spatafora J.W."/>
            <person name="Visel A."/>
            <person name="Grigoriev I.V."/>
        </authorList>
    </citation>
    <scope>NUCLEOTIDE SEQUENCE [LARGE SCALE GENOMIC DNA]</scope>
    <source>
        <strain evidence="4">finn</strain>
    </source>
</reference>
<dbReference type="InterPro" id="IPR036361">
    <property type="entry name" value="SAP_dom_sf"/>
</dbReference>
<dbReference type="Gene3D" id="1.10.720.30">
    <property type="entry name" value="SAP domain"/>
    <property type="match status" value="1"/>
</dbReference>
<evidence type="ECO:0000259" key="2">
    <source>
        <dbReference type="Pfam" id="PF02037"/>
    </source>
</evidence>
<comment type="caution">
    <text evidence="3">The sequence shown here is derived from an EMBL/GenBank/DDBJ whole genome shotgun (WGS) entry which is preliminary data.</text>
</comment>
<keyword evidence="1" id="KW-0812">Transmembrane</keyword>
<dbReference type="OrthoDB" id="10654982at2759"/>
<dbReference type="Pfam" id="PF02037">
    <property type="entry name" value="SAP"/>
    <property type="match status" value="1"/>
</dbReference>
<name>A0A1Y1UVY8_9FUNG</name>